<dbReference type="Proteomes" id="UP001595935">
    <property type="component" value="Unassembled WGS sequence"/>
</dbReference>
<organism evidence="2 3">
    <name type="scientific">Flavobacterium branchiicola</name>
    <dbReference type="NCBI Taxonomy" id="1114875"/>
    <lineage>
        <taxon>Bacteria</taxon>
        <taxon>Pseudomonadati</taxon>
        <taxon>Bacteroidota</taxon>
        <taxon>Flavobacteriia</taxon>
        <taxon>Flavobacteriales</taxon>
        <taxon>Flavobacteriaceae</taxon>
        <taxon>Flavobacterium</taxon>
    </lineage>
</organism>
<dbReference type="EMBL" id="JBHSGV010000003">
    <property type="protein sequence ID" value="MFC4747624.1"/>
    <property type="molecule type" value="Genomic_DNA"/>
</dbReference>
<keyword evidence="3" id="KW-1185">Reference proteome</keyword>
<dbReference type="RefSeq" id="WP_213256994.1">
    <property type="nucleotide sequence ID" value="NZ_JAGYWA010000003.1"/>
</dbReference>
<feature type="transmembrane region" description="Helical" evidence="1">
    <location>
        <begin position="164"/>
        <end position="182"/>
    </location>
</feature>
<evidence type="ECO:0008006" key="4">
    <source>
        <dbReference type="Google" id="ProtNLM"/>
    </source>
</evidence>
<feature type="transmembrane region" description="Helical" evidence="1">
    <location>
        <begin position="194"/>
        <end position="209"/>
    </location>
</feature>
<comment type="caution">
    <text evidence="2">The sequence shown here is derived from an EMBL/GenBank/DDBJ whole genome shotgun (WGS) entry which is preliminary data.</text>
</comment>
<keyword evidence="1" id="KW-0472">Membrane</keyword>
<gene>
    <name evidence="2" type="ORF">ACFO5S_09200</name>
</gene>
<reference evidence="3" key="1">
    <citation type="journal article" date="2019" name="Int. J. Syst. Evol. Microbiol.">
        <title>The Global Catalogue of Microorganisms (GCM) 10K type strain sequencing project: providing services to taxonomists for standard genome sequencing and annotation.</title>
        <authorList>
            <consortium name="The Broad Institute Genomics Platform"/>
            <consortium name="The Broad Institute Genome Sequencing Center for Infectious Disease"/>
            <person name="Wu L."/>
            <person name="Ma J."/>
        </authorList>
    </citation>
    <scope>NUCLEOTIDE SEQUENCE [LARGE SCALE GENOMIC DNA]</scope>
    <source>
        <strain evidence="3">WYCCWR 13023</strain>
    </source>
</reference>
<accession>A0ABV9PBI0</accession>
<feature type="transmembrane region" description="Helical" evidence="1">
    <location>
        <begin position="25"/>
        <end position="42"/>
    </location>
</feature>
<proteinExistence type="predicted"/>
<name>A0ABV9PBI0_9FLAO</name>
<evidence type="ECO:0000313" key="3">
    <source>
        <dbReference type="Proteomes" id="UP001595935"/>
    </source>
</evidence>
<keyword evidence="1" id="KW-1133">Transmembrane helix</keyword>
<evidence type="ECO:0000313" key="2">
    <source>
        <dbReference type="EMBL" id="MFC4747624.1"/>
    </source>
</evidence>
<sequence length="210" mass="24270">MASNKKPNKRAMAQNQEDWEKKRPSYIIIAIISLVLGAYYLINVLNDNYIIKPSDLETIENLIVEGKPEFKETKGKHSKKWIEFKCENNTTTFKIASYDYRCIIDKEILNGINSKDTVTVQILKTDLDLVNTDAPCEIHSLIDKNKEYLDISCRNTEDQKDGELGYILCSAITVMTGSVFLFKKKPEFFDHVDPRVPIWIVIIVLFLIFR</sequence>
<evidence type="ECO:0000256" key="1">
    <source>
        <dbReference type="SAM" id="Phobius"/>
    </source>
</evidence>
<keyword evidence="1" id="KW-0812">Transmembrane</keyword>
<protein>
    <recommendedName>
        <fullName evidence="4">Transmembrane protein</fullName>
    </recommendedName>
</protein>